<dbReference type="PRINTS" id="PR00455">
    <property type="entry name" value="HTHTETR"/>
</dbReference>
<dbReference type="InterPro" id="IPR050109">
    <property type="entry name" value="HTH-type_TetR-like_transc_reg"/>
</dbReference>
<feature type="domain" description="HTH tetR-type" evidence="5">
    <location>
        <begin position="3"/>
        <end position="63"/>
    </location>
</feature>
<evidence type="ECO:0000313" key="6">
    <source>
        <dbReference type="EMBL" id="QJR37560.1"/>
    </source>
</evidence>
<evidence type="ECO:0000313" key="7">
    <source>
        <dbReference type="Proteomes" id="UP000500938"/>
    </source>
</evidence>
<protein>
    <submittedName>
        <fullName evidence="6">TetR/AcrR family transcriptional regulator</fullName>
    </submittedName>
</protein>
<evidence type="ECO:0000256" key="4">
    <source>
        <dbReference type="PROSITE-ProRule" id="PRU00335"/>
    </source>
</evidence>
<evidence type="ECO:0000256" key="3">
    <source>
        <dbReference type="ARBA" id="ARBA00023163"/>
    </source>
</evidence>
<feature type="DNA-binding region" description="H-T-H motif" evidence="4">
    <location>
        <begin position="26"/>
        <end position="45"/>
    </location>
</feature>
<dbReference type="Pfam" id="PF00440">
    <property type="entry name" value="TetR_N"/>
    <property type="match status" value="1"/>
</dbReference>
<proteinExistence type="predicted"/>
<dbReference type="InterPro" id="IPR009057">
    <property type="entry name" value="Homeodomain-like_sf"/>
</dbReference>
<sequence>MIDDHRQRILHAAARVYAQHGWRGATTRRIADEAGVNEVTLFRQFGSKDALLDLMMHECSRIKQEATFPQEPVNPEQELLDWVSVHHSALVSMRAIVRQMMSDAENRPDVADCATHGPSAAMAHVHDYVVKLRRHGWITESGEVTPAEVRAAATMLMGAVFADGMNRDIMPTMFTQPVPETLRAYVRIFLRGVGALQEPAHRAARTVERDSTSTTVPE</sequence>
<dbReference type="GO" id="GO:0003700">
    <property type="term" value="F:DNA-binding transcription factor activity"/>
    <property type="evidence" value="ECO:0007669"/>
    <property type="project" value="TreeGrafter"/>
</dbReference>
<evidence type="ECO:0000259" key="5">
    <source>
        <dbReference type="PROSITE" id="PS50977"/>
    </source>
</evidence>
<dbReference type="Proteomes" id="UP000500938">
    <property type="component" value="Chromosome"/>
</dbReference>
<dbReference type="PANTHER" id="PTHR30055">
    <property type="entry name" value="HTH-TYPE TRANSCRIPTIONAL REGULATOR RUTR"/>
    <property type="match status" value="1"/>
</dbReference>
<dbReference type="Gene3D" id="1.10.357.10">
    <property type="entry name" value="Tetracycline Repressor, domain 2"/>
    <property type="match status" value="1"/>
</dbReference>
<name>A0A6M4ISE3_9BACT</name>
<accession>A0A6M4ISE3</accession>
<evidence type="ECO:0000256" key="1">
    <source>
        <dbReference type="ARBA" id="ARBA00023015"/>
    </source>
</evidence>
<dbReference type="SUPFAM" id="SSF46689">
    <property type="entry name" value="Homeodomain-like"/>
    <property type="match status" value="1"/>
</dbReference>
<dbReference type="PANTHER" id="PTHR30055:SF234">
    <property type="entry name" value="HTH-TYPE TRANSCRIPTIONAL REGULATOR BETI"/>
    <property type="match status" value="1"/>
</dbReference>
<dbReference type="EMBL" id="CP053085">
    <property type="protein sequence ID" value="QJR37560.1"/>
    <property type="molecule type" value="Genomic_DNA"/>
</dbReference>
<keyword evidence="7" id="KW-1185">Reference proteome</keyword>
<reference evidence="6 7" key="1">
    <citation type="submission" date="2020-05" db="EMBL/GenBank/DDBJ databases">
        <title>Complete genome sequence of Gemmatimonas greenlandica TET16.</title>
        <authorList>
            <person name="Zeng Y."/>
        </authorList>
    </citation>
    <scope>NUCLEOTIDE SEQUENCE [LARGE SCALE GENOMIC DNA]</scope>
    <source>
        <strain evidence="6 7">TET16</strain>
    </source>
</reference>
<keyword evidence="3" id="KW-0804">Transcription</keyword>
<dbReference type="InterPro" id="IPR001647">
    <property type="entry name" value="HTH_TetR"/>
</dbReference>
<evidence type="ECO:0000256" key="2">
    <source>
        <dbReference type="ARBA" id="ARBA00023125"/>
    </source>
</evidence>
<organism evidence="6 7">
    <name type="scientific">Gemmatimonas groenlandica</name>
    <dbReference type="NCBI Taxonomy" id="2732249"/>
    <lineage>
        <taxon>Bacteria</taxon>
        <taxon>Pseudomonadati</taxon>
        <taxon>Gemmatimonadota</taxon>
        <taxon>Gemmatimonadia</taxon>
        <taxon>Gemmatimonadales</taxon>
        <taxon>Gemmatimonadaceae</taxon>
        <taxon>Gemmatimonas</taxon>
    </lineage>
</organism>
<dbReference type="GO" id="GO:0000976">
    <property type="term" value="F:transcription cis-regulatory region binding"/>
    <property type="evidence" value="ECO:0007669"/>
    <property type="project" value="TreeGrafter"/>
</dbReference>
<dbReference type="RefSeq" id="WP_171226995.1">
    <property type="nucleotide sequence ID" value="NZ_CP053085.1"/>
</dbReference>
<keyword evidence="1" id="KW-0805">Transcription regulation</keyword>
<dbReference type="AlphaFoldDB" id="A0A6M4ISE3"/>
<keyword evidence="2 4" id="KW-0238">DNA-binding</keyword>
<gene>
    <name evidence="6" type="ORF">HKW67_19580</name>
</gene>
<dbReference type="PROSITE" id="PS50977">
    <property type="entry name" value="HTH_TETR_2"/>
    <property type="match status" value="1"/>
</dbReference>
<dbReference type="KEGG" id="ggr:HKW67_19580"/>